<keyword evidence="2 5" id="KW-0479">Metal-binding</keyword>
<evidence type="ECO:0000256" key="5">
    <source>
        <dbReference type="PIRSR" id="PIRSR602401-1"/>
    </source>
</evidence>
<dbReference type="InterPro" id="IPR002401">
    <property type="entry name" value="Cyt_P450_E_grp-I"/>
</dbReference>
<dbReference type="SUPFAM" id="SSF48264">
    <property type="entry name" value="Cytochrome P450"/>
    <property type="match status" value="1"/>
</dbReference>
<proteinExistence type="inferred from homology"/>
<dbReference type="PRINTS" id="PR00463">
    <property type="entry name" value="EP450I"/>
</dbReference>
<dbReference type="PANTHER" id="PTHR24296">
    <property type="entry name" value="CYTOCHROME P450"/>
    <property type="match status" value="1"/>
</dbReference>
<protein>
    <submittedName>
        <fullName evidence="7">Cytochrome P450 CYP704P1</fullName>
    </submittedName>
</protein>
<dbReference type="CDD" id="cd11064">
    <property type="entry name" value="CYP86A"/>
    <property type="match status" value="1"/>
</dbReference>
<keyword evidence="6" id="KW-0472">Membrane</keyword>
<comment type="cofactor">
    <cofactor evidence="5">
        <name>heme</name>
        <dbReference type="ChEBI" id="CHEBI:30413"/>
    </cofactor>
</comment>
<dbReference type="Pfam" id="PF00067">
    <property type="entry name" value="p450"/>
    <property type="match status" value="1"/>
</dbReference>
<dbReference type="PRINTS" id="PR00385">
    <property type="entry name" value="P450"/>
</dbReference>
<dbReference type="Gene3D" id="1.10.630.10">
    <property type="entry name" value="Cytochrome P450"/>
    <property type="match status" value="1"/>
</dbReference>
<keyword evidence="5" id="KW-0349">Heme</keyword>
<keyword evidence="4 5" id="KW-0408">Iron</keyword>
<dbReference type="EMBL" id="GCHX01372855">
    <property type="protein sequence ID" value="JAI17641.1"/>
    <property type="molecule type" value="Transcribed_RNA"/>
</dbReference>
<evidence type="ECO:0000256" key="3">
    <source>
        <dbReference type="ARBA" id="ARBA00023002"/>
    </source>
</evidence>
<dbReference type="InterPro" id="IPR036396">
    <property type="entry name" value="Cyt_P450_sf"/>
</dbReference>
<dbReference type="GO" id="GO:0020037">
    <property type="term" value="F:heme binding"/>
    <property type="evidence" value="ECO:0007669"/>
    <property type="project" value="InterPro"/>
</dbReference>
<feature type="binding site" description="axial binding residue" evidence="5">
    <location>
        <position position="488"/>
    </location>
    <ligand>
        <name>heme</name>
        <dbReference type="ChEBI" id="CHEBI:30413"/>
    </ligand>
    <ligandPart>
        <name>Fe</name>
        <dbReference type="ChEBI" id="CHEBI:18248"/>
    </ligandPart>
</feature>
<keyword evidence="6" id="KW-0812">Transmembrane</keyword>
<dbReference type="InterPro" id="IPR001128">
    <property type="entry name" value="Cyt_P450"/>
</dbReference>
<evidence type="ECO:0000256" key="6">
    <source>
        <dbReference type="SAM" id="Phobius"/>
    </source>
</evidence>
<organism evidence="7">
    <name type="scientific">Picea glauca</name>
    <name type="common">White spruce</name>
    <name type="synonym">Pinus glauca</name>
    <dbReference type="NCBI Taxonomy" id="3330"/>
    <lineage>
        <taxon>Eukaryota</taxon>
        <taxon>Viridiplantae</taxon>
        <taxon>Streptophyta</taxon>
        <taxon>Embryophyta</taxon>
        <taxon>Tracheophyta</taxon>
        <taxon>Spermatophyta</taxon>
        <taxon>Pinopsida</taxon>
        <taxon>Pinidae</taxon>
        <taxon>Conifers I</taxon>
        <taxon>Pinales</taxon>
        <taxon>Pinaceae</taxon>
        <taxon>Picea</taxon>
    </lineage>
</organism>
<evidence type="ECO:0000256" key="1">
    <source>
        <dbReference type="ARBA" id="ARBA00010617"/>
    </source>
</evidence>
<feature type="transmembrane region" description="Helical" evidence="6">
    <location>
        <begin position="25"/>
        <end position="49"/>
    </location>
</feature>
<dbReference type="GO" id="GO:0016705">
    <property type="term" value="F:oxidoreductase activity, acting on paired donors, with incorporation or reduction of molecular oxygen"/>
    <property type="evidence" value="ECO:0007669"/>
    <property type="project" value="InterPro"/>
</dbReference>
<comment type="similarity">
    <text evidence="1">Belongs to the cytochrome P450 family.</text>
</comment>
<sequence length="543" mass="61955">MVLSDCRTSAPVCIERMTMCRVMNVHWVPAAFTVTAAVLGISIWTWVWICRRRDNHIITAGPKSWPLLGSTLELTANLHRLYDWLTDYAMNFPTFEAKYIGFRLLFTVDPANVEYILKTNFSNYVKGPAAHEIQYDLLGDGIFNTDGEMWKLQRKSASLEFSSKMLRDYSADAFRKYALKLAMILQGQLAHNNNVANMQDMFMRMTFDSICEVGFGVEIGSLASSLPDVPFASAFDRSNALCASRYFDPFWKLKKRFNLGSEAKLKQDVRVLDDFTYGIIQKRRNLLNAHQDEVKSDLLSRFFFMAKENPELYTDKKLRDAILNFVIAGRDTTAVTLSWLFWLLAKNPSAEDKIVQELEEVERSHVGLSITDHNDGCDRLAKYSQLLTYDTLSKMHYLQAAITESLRLYPAVPLNGKTAVSDDILPDGNKVKRGNVINYVPYAMGRMQRLWGDDALDFKPERWLNKDGVFQPQSPFKFVAFQAGPRICLGKDSAYLQMKIAAATLLRFFKFELVAGYRIEYMVALTLLMSSPQGLPMAVHPRH</sequence>
<evidence type="ECO:0000256" key="2">
    <source>
        <dbReference type="ARBA" id="ARBA00022723"/>
    </source>
</evidence>
<dbReference type="GO" id="GO:0005506">
    <property type="term" value="F:iron ion binding"/>
    <property type="evidence" value="ECO:0007669"/>
    <property type="project" value="InterPro"/>
</dbReference>
<gene>
    <name evidence="7" type="primary">cytochrome P450 CYP704P1</name>
</gene>
<reference evidence="7" key="1">
    <citation type="journal article" date="2015" name="Plant J.">
        <title>Improved white spruce (Picea glauca) genome assemblies and annotation of large gene families of conifer terpenoid and phenolic defense metabolism.</title>
        <authorList>
            <person name="Warren R.L."/>
            <person name="Keeling C.I."/>
            <person name="Yuen M.M."/>
            <person name="Raymond A."/>
            <person name="Taylor G.A."/>
            <person name="Vandervalk B.P."/>
            <person name="Mohamadi H."/>
            <person name="Paulino D."/>
            <person name="Chiu R."/>
            <person name="Jackman S.D."/>
            <person name="Robertson G."/>
            <person name="Yang C."/>
            <person name="Hoffmann M."/>
            <person name="Weigel D."/>
            <person name="Nelson D.R."/>
            <person name="Ritland C."/>
            <person name="Isabel N."/>
            <person name="Jaquish B."/>
            <person name="Yanchuk A."/>
            <person name="Bousquet J."/>
            <person name="Jones S.J."/>
            <person name="MacKay J."/>
            <person name="Birol I."/>
            <person name="Bohlmann J."/>
        </authorList>
    </citation>
    <scope>NUCLEOTIDE SEQUENCE</scope>
</reference>
<dbReference type="GO" id="GO:0004497">
    <property type="term" value="F:monooxygenase activity"/>
    <property type="evidence" value="ECO:0007669"/>
    <property type="project" value="InterPro"/>
</dbReference>
<evidence type="ECO:0000256" key="4">
    <source>
        <dbReference type="ARBA" id="ARBA00023004"/>
    </source>
</evidence>
<accession>A0A0G7ZNU3</accession>
<keyword evidence="3" id="KW-0560">Oxidoreductase</keyword>
<keyword evidence="6" id="KW-1133">Transmembrane helix</keyword>
<dbReference type="AlphaFoldDB" id="A0A0G7ZNU3"/>
<evidence type="ECO:0000313" key="7">
    <source>
        <dbReference type="EMBL" id="JAI17641.1"/>
    </source>
</evidence>
<name>A0A0G7ZNU3_PICGL</name>